<dbReference type="EMBL" id="JAIZAY010000022">
    <property type="protein sequence ID" value="KAJ8020971.1"/>
    <property type="molecule type" value="Genomic_DNA"/>
</dbReference>
<comment type="caution">
    <text evidence="1">The sequence shown here is derived from an EMBL/GenBank/DDBJ whole genome shotgun (WGS) entry which is preliminary data.</text>
</comment>
<evidence type="ECO:0000313" key="1">
    <source>
        <dbReference type="EMBL" id="KAJ8020971.1"/>
    </source>
</evidence>
<reference evidence="1" key="1">
    <citation type="submission" date="2021-10" db="EMBL/GenBank/DDBJ databases">
        <title>Tropical sea cucumber genome reveals ecological adaptation and Cuvierian tubules defense mechanism.</title>
        <authorList>
            <person name="Chen T."/>
        </authorList>
    </citation>
    <scope>NUCLEOTIDE SEQUENCE</scope>
    <source>
        <strain evidence="1">Nanhai2018</strain>
        <tissue evidence="1">Muscle</tissue>
    </source>
</reference>
<organism evidence="1 2">
    <name type="scientific">Holothuria leucospilota</name>
    <name type="common">Black long sea cucumber</name>
    <name type="synonym">Mertensiothuria leucospilota</name>
    <dbReference type="NCBI Taxonomy" id="206669"/>
    <lineage>
        <taxon>Eukaryota</taxon>
        <taxon>Metazoa</taxon>
        <taxon>Echinodermata</taxon>
        <taxon>Eleutherozoa</taxon>
        <taxon>Echinozoa</taxon>
        <taxon>Holothuroidea</taxon>
        <taxon>Aspidochirotacea</taxon>
        <taxon>Aspidochirotida</taxon>
        <taxon>Holothuriidae</taxon>
        <taxon>Holothuria</taxon>
    </lineage>
</organism>
<name>A0A9Q0YLD2_HOLLE</name>
<proteinExistence type="predicted"/>
<evidence type="ECO:0000313" key="2">
    <source>
        <dbReference type="Proteomes" id="UP001152320"/>
    </source>
</evidence>
<dbReference type="Proteomes" id="UP001152320">
    <property type="component" value="Chromosome 22"/>
</dbReference>
<protein>
    <submittedName>
        <fullName evidence="1">Uncharacterized protein</fullName>
    </submittedName>
</protein>
<gene>
    <name evidence="1" type="ORF">HOLleu_40715</name>
</gene>
<keyword evidence="2" id="KW-1185">Reference proteome</keyword>
<dbReference type="AlphaFoldDB" id="A0A9Q0YLD2"/>
<accession>A0A9Q0YLD2</accession>
<sequence length="101" mass="11544">MVKTHSVSLTKIKATLISLTSKIKCLDNQLLEGNIPKHLQVQRNLSKPPGSLTCSEELRDIWDSHLQKAGKRLGQAWRQELSHQAERFKNWFQEKKGPALT</sequence>